<dbReference type="Pfam" id="PF00425">
    <property type="entry name" value="Chorismate_bind"/>
    <property type="match status" value="1"/>
</dbReference>
<dbReference type="NCBIfam" id="TIGR00566">
    <property type="entry name" value="trpG_papA"/>
    <property type="match status" value="1"/>
</dbReference>
<evidence type="ECO:0000313" key="8">
    <source>
        <dbReference type="Proteomes" id="UP000216361"/>
    </source>
</evidence>
<feature type="domain" description="Anthranilate synthase component I N-terminal" evidence="6">
    <location>
        <begin position="36"/>
        <end position="201"/>
    </location>
</feature>
<dbReference type="OrthoDB" id="9803598at2"/>
<dbReference type="PANTHER" id="PTHR11236:SF9">
    <property type="entry name" value="ANTHRANILATE SYNTHASE COMPONENT 1"/>
    <property type="match status" value="1"/>
</dbReference>
<dbReference type="PRINTS" id="PR00097">
    <property type="entry name" value="ANTSNTHASEII"/>
</dbReference>
<sequence>MSKTATPFVYTTNGGVTITRTVAEIPFDTAIDGLIDQLNSQRGALLSSAYEYPGRYKRWSLGFANPPLEVTTIGRVFTLTALNARGKLLLRFVRPALENHPHLTALSVAEDRIDGAVIPLPLKFAEEERSQQPSAFSVVRALLEAFKSDEDEHLGLYGAFGYDLIYQFEPVERLRPRPDDQRDMVLYLPDELVIVDNQRGQALRFTYDFAGTVAGATLNTAGLPRETAQIDYRGSQRKPVQASDFPAGGYADLVRKALPYFQRGDLFEVVPGQTFFEECDARPGDLFRALRKINPSPYGFLFNLDGEYLVGASPEMYVRVEGRRVETCPISGTIARGRDAIEDAERIRELLNSKKDESELTMCTDVDRNDKARVCVPGSVKVIGRRQIELYSHLIHTVDHVEGTLRPDCDALDAFLTHTWAVTVTGAPKRWAVRFIEENEASPRRWYGGAVGRLSFDGNLNTGLTLRTIRLKDQIAEIRVGATLLYDSDPEAEERETILKGAASRKAILAVKQGNNGPAVAEPLPPVNRKILIVDCEDSFVLTLADYFRQTGAAVTTLRYTHAPTALAAGGWDLVVLSPGPGRPEQFGVPGLVQQAVEADVPVFGVCLGMQGMVEAFGGALGQLDEPVHGKPSAVTVDTGGALFAGLPEEVTIGRYHSLFADPVSLPADFRVTARTADGVIMAVEHKSLPVAGVQFHPESIMSFGAGAGPAMIRNVVTRLLPRAASAGAAA</sequence>
<keyword evidence="3" id="KW-0822">Tryptophan biosynthesis</keyword>
<comment type="pathway">
    <text evidence="3">Amino-acid biosynthesis; L-tryptophan biosynthesis; L-tryptophan from chorismate: step 1/5.</text>
</comment>
<comment type="caution">
    <text evidence="7">The sequence shown here is derived from an EMBL/GenBank/DDBJ whole genome shotgun (WGS) entry which is preliminary data.</text>
</comment>
<dbReference type="GO" id="GO:0004049">
    <property type="term" value="F:anthranilate synthase activity"/>
    <property type="evidence" value="ECO:0007669"/>
    <property type="project" value="UniProtKB-UniRule"/>
</dbReference>
<dbReference type="UniPathway" id="UPA00035">
    <property type="reaction ID" value="UER00040"/>
</dbReference>
<dbReference type="Gene3D" id="3.40.50.880">
    <property type="match status" value="1"/>
</dbReference>
<dbReference type="SUPFAM" id="SSF52317">
    <property type="entry name" value="Class I glutamine amidotransferase-like"/>
    <property type="match status" value="1"/>
</dbReference>
<dbReference type="PIRSF" id="PIRSF036934">
    <property type="entry name" value="TrpE-G"/>
    <property type="match status" value="1"/>
</dbReference>
<gene>
    <name evidence="7" type="ORF">CHR90_11320</name>
</gene>
<keyword evidence="8" id="KW-1185">Reference proteome</keyword>
<dbReference type="Pfam" id="PF00117">
    <property type="entry name" value="GATase"/>
    <property type="match status" value="1"/>
</dbReference>
<feature type="domain" description="Chorismate-utilising enzyme C-terminal" evidence="5">
    <location>
        <begin position="249"/>
        <end position="500"/>
    </location>
</feature>
<evidence type="ECO:0000256" key="1">
    <source>
        <dbReference type="ARBA" id="ARBA00022962"/>
    </source>
</evidence>
<dbReference type="InterPro" id="IPR017926">
    <property type="entry name" value="GATASE"/>
</dbReference>
<dbReference type="InterPro" id="IPR019999">
    <property type="entry name" value="Anth_synth_I-like"/>
</dbReference>
<accession>A0A255XR52</accession>
<dbReference type="PANTHER" id="PTHR11236">
    <property type="entry name" value="AMINOBENZOATE/ANTHRANILATE SYNTHASE"/>
    <property type="match status" value="1"/>
</dbReference>
<dbReference type="InterPro" id="IPR015890">
    <property type="entry name" value="Chorismate_C"/>
</dbReference>
<dbReference type="InterPro" id="IPR005801">
    <property type="entry name" value="ADC_synthase"/>
</dbReference>
<name>A0A255XR52_9PROT</name>
<dbReference type="CDD" id="cd01743">
    <property type="entry name" value="GATase1_Anthranilate_Synthase"/>
    <property type="match status" value="1"/>
</dbReference>
<dbReference type="NCBIfam" id="NF010081">
    <property type="entry name" value="PRK13566.1"/>
    <property type="match status" value="1"/>
</dbReference>
<dbReference type="PRINTS" id="PR00096">
    <property type="entry name" value="GATASE"/>
</dbReference>
<dbReference type="InterPro" id="IPR010112">
    <property type="entry name" value="TrpE-G_bact"/>
</dbReference>
<dbReference type="AlphaFoldDB" id="A0A255XR52"/>
<proteinExistence type="predicted"/>
<protein>
    <recommendedName>
        <fullName evidence="2 3">Anthranilate synthase</fullName>
        <ecNumber evidence="2 3">4.1.3.27</ecNumber>
    </recommendedName>
</protein>
<evidence type="ECO:0000256" key="2">
    <source>
        <dbReference type="NCBIfam" id="TIGR01815"/>
    </source>
</evidence>
<dbReference type="EC" id="4.1.3.27" evidence="2 3"/>
<dbReference type="Pfam" id="PF04715">
    <property type="entry name" value="Anth_synt_I_N"/>
    <property type="match status" value="1"/>
</dbReference>
<dbReference type="PROSITE" id="PS51273">
    <property type="entry name" value="GATASE_TYPE_1"/>
    <property type="match status" value="1"/>
</dbReference>
<evidence type="ECO:0000313" key="7">
    <source>
        <dbReference type="EMBL" id="OYQ18834.1"/>
    </source>
</evidence>
<keyword evidence="1" id="KW-0315">Glutamine amidotransferase</keyword>
<dbReference type="Gene3D" id="3.60.120.10">
    <property type="entry name" value="Anthranilate synthase"/>
    <property type="match status" value="1"/>
</dbReference>
<dbReference type="InterPro" id="IPR006221">
    <property type="entry name" value="TrpG/PapA_dom"/>
</dbReference>
<reference evidence="7 8" key="1">
    <citation type="submission" date="2017-07" db="EMBL/GenBank/DDBJ databases">
        <title>Elstera cyanobacteriorum sp. nov., a novel bacterium isolated from cyanobacterial aggregates in a eutrophic lake.</title>
        <authorList>
            <person name="Cai H."/>
        </authorList>
    </citation>
    <scope>NUCLEOTIDE SEQUENCE [LARGE SCALE GENOMIC DNA]</scope>
    <source>
        <strain evidence="7 8">TH019</strain>
    </source>
</reference>
<dbReference type="EMBL" id="NOXS01000032">
    <property type="protein sequence ID" value="OYQ18834.1"/>
    <property type="molecule type" value="Genomic_DNA"/>
</dbReference>
<dbReference type="InterPro" id="IPR006805">
    <property type="entry name" value="Anth_synth_I_N"/>
</dbReference>
<dbReference type="NCBIfam" id="TIGR01815">
    <property type="entry name" value="TrpE-clade3"/>
    <property type="match status" value="1"/>
</dbReference>
<dbReference type="RefSeq" id="WP_094409099.1">
    <property type="nucleotide sequence ID" value="NZ_BMJZ01000001.1"/>
</dbReference>
<evidence type="ECO:0000259" key="5">
    <source>
        <dbReference type="Pfam" id="PF00425"/>
    </source>
</evidence>
<dbReference type="GO" id="GO:0000162">
    <property type="term" value="P:L-tryptophan biosynthetic process"/>
    <property type="evidence" value="ECO:0007669"/>
    <property type="project" value="UniProtKB-UniRule"/>
</dbReference>
<keyword evidence="3" id="KW-0028">Amino-acid biosynthesis</keyword>
<dbReference type="Proteomes" id="UP000216361">
    <property type="component" value="Unassembled WGS sequence"/>
</dbReference>
<comment type="catalytic activity">
    <reaction evidence="3">
        <text>chorismate + L-glutamine = anthranilate + pyruvate + L-glutamate + H(+)</text>
        <dbReference type="Rhea" id="RHEA:21732"/>
        <dbReference type="ChEBI" id="CHEBI:15361"/>
        <dbReference type="ChEBI" id="CHEBI:15378"/>
        <dbReference type="ChEBI" id="CHEBI:16567"/>
        <dbReference type="ChEBI" id="CHEBI:29748"/>
        <dbReference type="ChEBI" id="CHEBI:29985"/>
        <dbReference type="ChEBI" id="CHEBI:58359"/>
        <dbReference type="EC" id="4.1.3.27"/>
    </reaction>
</comment>
<evidence type="ECO:0000256" key="3">
    <source>
        <dbReference type="PIRNR" id="PIRNR036934"/>
    </source>
</evidence>
<organism evidence="7 8">
    <name type="scientific">Elstera cyanobacteriorum</name>
    <dbReference type="NCBI Taxonomy" id="2022747"/>
    <lineage>
        <taxon>Bacteria</taxon>
        <taxon>Pseudomonadati</taxon>
        <taxon>Pseudomonadota</taxon>
        <taxon>Alphaproteobacteria</taxon>
        <taxon>Rhodospirillales</taxon>
        <taxon>Rhodospirillaceae</taxon>
        <taxon>Elstera</taxon>
    </lineage>
</organism>
<dbReference type="SUPFAM" id="SSF56322">
    <property type="entry name" value="ADC synthase"/>
    <property type="match status" value="1"/>
</dbReference>
<feature type="domain" description="Glutamine amidotransferase" evidence="4">
    <location>
        <begin position="532"/>
        <end position="703"/>
    </location>
</feature>
<evidence type="ECO:0000259" key="6">
    <source>
        <dbReference type="Pfam" id="PF04715"/>
    </source>
</evidence>
<evidence type="ECO:0000259" key="4">
    <source>
        <dbReference type="Pfam" id="PF00117"/>
    </source>
</evidence>
<dbReference type="InterPro" id="IPR029062">
    <property type="entry name" value="Class_I_gatase-like"/>
</dbReference>
<keyword evidence="3" id="KW-0057">Aromatic amino acid biosynthesis</keyword>
<keyword evidence="3 7" id="KW-0456">Lyase</keyword>